<protein>
    <submittedName>
        <fullName evidence="2">ECF-type sigma factor</fullName>
    </submittedName>
</protein>
<dbReference type="Pfam" id="PF07638">
    <property type="entry name" value="Sigma70_ECF"/>
    <property type="match status" value="1"/>
</dbReference>
<dbReference type="InterPro" id="IPR053812">
    <property type="entry name" value="HTH_Sigma70_ECF-like"/>
</dbReference>
<reference evidence="2" key="1">
    <citation type="submission" date="2023-06" db="EMBL/GenBank/DDBJ databases">
        <title>Cytophagales bacterium Strain LB-30, isolated from soil.</title>
        <authorList>
            <person name="Liu B."/>
        </authorList>
    </citation>
    <scope>NUCLEOTIDE SEQUENCE</scope>
    <source>
        <strain evidence="2">LB-30</strain>
    </source>
</reference>
<dbReference type="SUPFAM" id="SSF88659">
    <property type="entry name" value="Sigma3 and sigma4 domains of RNA polymerase sigma factors"/>
    <property type="match status" value="1"/>
</dbReference>
<keyword evidence="3" id="KW-1185">Reference proteome</keyword>
<gene>
    <name evidence="2" type="ORF">QWY31_15900</name>
</gene>
<evidence type="ECO:0000313" key="2">
    <source>
        <dbReference type="EMBL" id="MDN4166995.1"/>
    </source>
</evidence>
<name>A0ABT8F973_9BACT</name>
<dbReference type="EMBL" id="JAUHJS010000010">
    <property type="protein sequence ID" value="MDN4166995.1"/>
    <property type="molecule type" value="Genomic_DNA"/>
</dbReference>
<proteinExistence type="predicted"/>
<evidence type="ECO:0000259" key="1">
    <source>
        <dbReference type="Pfam" id="PF07638"/>
    </source>
</evidence>
<dbReference type="NCBIfam" id="TIGR02999">
    <property type="entry name" value="Sig-70_X6"/>
    <property type="match status" value="1"/>
</dbReference>
<dbReference type="RefSeq" id="WP_320005533.1">
    <property type="nucleotide sequence ID" value="NZ_JAUHJS010000010.1"/>
</dbReference>
<organism evidence="2 3">
    <name type="scientific">Shiella aurantiaca</name>
    <dbReference type="NCBI Taxonomy" id="3058365"/>
    <lineage>
        <taxon>Bacteria</taxon>
        <taxon>Pseudomonadati</taxon>
        <taxon>Bacteroidota</taxon>
        <taxon>Cytophagia</taxon>
        <taxon>Cytophagales</taxon>
        <taxon>Shiellaceae</taxon>
        <taxon>Shiella</taxon>
    </lineage>
</organism>
<accession>A0ABT8F973</accession>
<dbReference type="NCBIfam" id="TIGR02937">
    <property type="entry name" value="sigma70-ECF"/>
    <property type="match status" value="1"/>
</dbReference>
<sequence length="195" mass="22659">MQSTLHPSELTQRILTFKDMPSKEAFDEIFPYLYQELKRLAHKIRAQHKGHDTLNTTAIVHELYEKLASQQHIGWENRLHFTRVAGKAIRHILINNALAKNTEKRGGNRQPIDLEYAEQILPLSEHQCERLLDLHEALSRLEAIDQQQGQIVECRFFSGMTIEETAQALQLSEATVKRHWTLARTWLFQQLKATA</sequence>
<comment type="caution">
    <text evidence="2">The sequence shown here is derived from an EMBL/GenBank/DDBJ whole genome shotgun (WGS) entry which is preliminary data.</text>
</comment>
<dbReference type="Gene3D" id="1.10.10.10">
    <property type="entry name" value="Winged helix-like DNA-binding domain superfamily/Winged helix DNA-binding domain"/>
    <property type="match status" value="1"/>
</dbReference>
<evidence type="ECO:0000313" key="3">
    <source>
        <dbReference type="Proteomes" id="UP001168552"/>
    </source>
</evidence>
<dbReference type="InterPro" id="IPR014284">
    <property type="entry name" value="RNA_pol_sigma-70_dom"/>
</dbReference>
<dbReference type="InterPro" id="IPR011517">
    <property type="entry name" value="RNA_pol_sigma70_ECF-like"/>
</dbReference>
<dbReference type="InterPro" id="IPR013324">
    <property type="entry name" value="RNA_pol_sigma_r3/r4-like"/>
</dbReference>
<dbReference type="InterPro" id="IPR036388">
    <property type="entry name" value="WH-like_DNA-bd_sf"/>
</dbReference>
<dbReference type="Proteomes" id="UP001168552">
    <property type="component" value="Unassembled WGS sequence"/>
</dbReference>
<feature type="domain" description="RNA polymerase sigma-70 ECF-like HTH" evidence="1">
    <location>
        <begin position="22"/>
        <end position="192"/>
    </location>
</feature>